<organism evidence="2 3">
    <name type="scientific">Maioricimonas rarisocia</name>
    <dbReference type="NCBI Taxonomy" id="2528026"/>
    <lineage>
        <taxon>Bacteria</taxon>
        <taxon>Pseudomonadati</taxon>
        <taxon>Planctomycetota</taxon>
        <taxon>Planctomycetia</taxon>
        <taxon>Planctomycetales</taxon>
        <taxon>Planctomycetaceae</taxon>
        <taxon>Maioricimonas</taxon>
    </lineage>
</organism>
<reference evidence="2 3" key="1">
    <citation type="submission" date="2019-02" db="EMBL/GenBank/DDBJ databases">
        <title>Deep-cultivation of Planctomycetes and their phenomic and genomic characterization uncovers novel biology.</title>
        <authorList>
            <person name="Wiegand S."/>
            <person name="Jogler M."/>
            <person name="Boedeker C."/>
            <person name="Pinto D."/>
            <person name="Vollmers J."/>
            <person name="Rivas-Marin E."/>
            <person name="Kohn T."/>
            <person name="Peeters S.H."/>
            <person name="Heuer A."/>
            <person name="Rast P."/>
            <person name="Oberbeckmann S."/>
            <person name="Bunk B."/>
            <person name="Jeske O."/>
            <person name="Meyerdierks A."/>
            <person name="Storesund J.E."/>
            <person name="Kallscheuer N."/>
            <person name="Luecker S."/>
            <person name="Lage O.M."/>
            <person name="Pohl T."/>
            <person name="Merkel B.J."/>
            <person name="Hornburger P."/>
            <person name="Mueller R.-W."/>
            <person name="Bruemmer F."/>
            <person name="Labrenz M."/>
            <person name="Spormann A.M."/>
            <person name="Op den Camp H."/>
            <person name="Overmann J."/>
            <person name="Amann R."/>
            <person name="Jetten M.S.M."/>
            <person name="Mascher T."/>
            <person name="Medema M.H."/>
            <person name="Devos D.P."/>
            <person name="Kaster A.-K."/>
            <person name="Ovreas L."/>
            <person name="Rohde M."/>
            <person name="Galperin M.Y."/>
            <person name="Jogler C."/>
        </authorList>
    </citation>
    <scope>NUCLEOTIDE SEQUENCE [LARGE SCALE GENOMIC DNA]</scope>
    <source>
        <strain evidence="2 3">Mal4</strain>
    </source>
</reference>
<dbReference type="SUPFAM" id="SSF56281">
    <property type="entry name" value="Metallo-hydrolase/oxidoreductase"/>
    <property type="match status" value="1"/>
</dbReference>
<dbReference type="AlphaFoldDB" id="A0A517ZG46"/>
<keyword evidence="3" id="KW-1185">Reference proteome</keyword>
<dbReference type="Pfam" id="PF12706">
    <property type="entry name" value="Lactamase_B_2"/>
    <property type="match status" value="1"/>
</dbReference>
<sequence length="300" mass="34859">MCRPTGSSRTTGPRAIRYRLRMIENLPLKTLTHGDLTVEGYSRAAVQSYWRVPELKLGFDLGGSPWSFMGTQTFFVSHGHLDHLAALPAFVARRKMMKMEPPTIYVPEEIVEPVERLMRAWQRLDRGRQICNLIGAKAGDEYELSREHVATAFATKHTVPSLGWVVWERRRKLKPEYQGLSGEEIRDLRYDGIDVSAEVRVPLVCYCGDTAPGGLDNCDAVFESKILITEVTFFRPEHRKEKIHKFGHTHLDDIIERAERFQNELIILCHFSTRYHERQIRRAFEKRMPGHLKERVELWM</sequence>
<feature type="domain" description="Metallo-beta-lactamase" evidence="1">
    <location>
        <begin position="75"/>
        <end position="271"/>
    </location>
</feature>
<dbReference type="InterPro" id="IPR001279">
    <property type="entry name" value="Metallo-B-lactamas"/>
</dbReference>
<dbReference type="KEGG" id="mri:Mal4_58260"/>
<evidence type="ECO:0000259" key="1">
    <source>
        <dbReference type="Pfam" id="PF12706"/>
    </source>
</evidence>
<accession>A0A517ZG46</accession>
<proteinExistence type="predicted"/>
<dbReference type="Gene3D" id="3.60.15.10">
    <property type="entry name" value="Ribonuclease Z/Hydroxyacylglutathione hydrolase-like"/>
    <property type="match status" value="1"/>
</dbReference>
<dbReference type="InterPro" id="IPR036866">
    <property type="entry name" value="RibonucZ/Hydroxyglut_hydro"/>
</dbReference>
<name>A0A517ZG46_9PLAN</name>
<protein>
    <submittedName>
        <fullName evidence="2">Ribonuclease Z</fullName>
    </submittedName>
</protein>
<evidence type="ECO:0000313" key="3">
    <source>
        <dbReference type="Proteomes" id="UP000320496"/>
    </source>
</evidence>
<dbReference type="PANTHER" id="PTHR46504:SF2">
    <property type="entry name" value="TRNASE Z TRZ1"/>
    <property type="match status" value="1"/>
</dbReference>
<evidence type="ECO:0000313" key="2">
    <source>
        <dbReference type="EMBL" id="QDU41458.1"/>
    </source>
</evidence>
<dbReference type="Proteomes" id="UP000320496">
    <property type="component" value="Chromosome"/>
</dbReference>
<gene>
    <name evidence="2" type="ORF">Mal4_58260</name>
</gene>
<dbReference type="EMBL" id="CP036275">
    <property type="protein sequence ID" value="QDU41458.1"/>
    <property type="molecule type" value="Genomic_DNA"/>
</dbReference>
<dbReference type="PANTHER" id="PTHR46504">
    <property type="entry name" value="TRNASE Z TRZ1"/>
    <property type="match status" value="1"/>
</dbReference>